<evidence type="ECO:0000256" key="7">
    <source>
        <dbReference type="ARBA" id="ARBA00023329"/>
    </source>
</evidence>
<dbReference type="KEGG" id="tva:4769657"/>
<dbReference type="VEuPathDB" id="TrichDB:TVAGG3_0975050"/>
<dbReference type="GO" id="GO:0006888">
    <property type="term" value="P:endoplasmic reticulum to Golgi vesicle-mediated transport"/>
    <property type="evidence" value="ECO:0000318"/>
    <property type="project" value="GO_Central"/>
</dbReference>
<dbReference type="Pfam" id="PF23953">
    <property type="entry name" value="TPR_COPA_B"/>
    <property type="match status" value="1"/>
</dbReference>
<dbReference type="RefSeq" id="XP_001323922.1">
    <property type="nucleotide sequence ID" value="XM_001323887.1"/>
</dbReference>
<dbReference type="InterPro" id="IPR036322">
    <property type="entry name" value="WD40_repeat_dom_sf"/>
</dbReference>
<feature type="domain" description="COPA/B second beta-propeller" evidence="10">
    <location>
        <begin position="350"/>
        <end position="594"/>
    </location>
</feature>
<comment type="subcellular location">
    <subcellularLocation>
        <location evidence="1 8">Cytoplasmic vesicle</location>
        <location evidence="1 8">COPI-coated vesicle membrane</location>
        <topology evidence="1 8">Peripheral membrane protein</topology>
        <orientation evidence="1 8">Cytoplasmic side</orientation>
    </subcellularLocation>
    <subcellularLocation>
        <location evidence="8">Golgi apparatus membrane</location>
        <topology evidence="8">Peripheral membrane protein</topology>
        <orientation evidence="8">Cytoplasmic side</orientation>
    </subcellularLocation>
    <text evidence="8">The coatomer is cytoplasmic or polymerized on the cytoplasmic side of the Golgi, as well as on the vesicles/buds originating from it.</text>
</comment>
<sequence length="817" mass="90772">MIRIQYAKEKERNDNIFPSDRVSQISPPEMSLSKMKSLFVIPSSRVKCLDFHPTKPIILAALYTGEAIIVDALRGSIIRTYSVHQGIPLRACRWIPKTGDFVTGGDNRSLNFYSQVKGKQTLEIPDAHDHYIRSLAVHPNEMLLLSSSDDLSIKLWDISKGCTAIRTFQVHTGIVMDVKWNPRDLTTFASCSLDGNVIFWDMGSEQPRFTQRVSNKCVNSISFAVNGDRSLIATGSDDTIVTIIDLQSRSVVTTLEGHDNNVTRVEFHPTRPLIITTAEDNSTIIWSSITFRKENRLSSALERGWALGFSNCPPLMAIGHDKGLTIHKFKNLGTPMSLDPTGKLIIAQGAEVSVAVLKNMPDFVDGSEITLPLKEGITSDQTPVHLHHSPNGRYITVCGENEWTIYTTLGFRSRAYGNGISFIWCSNSTSFAALNTNRLITVYKSFDDSQVLNVFALKIWGGELIGALVNNGLEFYDWEDLQLVRRIEVHPSEVLWYGNYVAIRTKTNIVVLSYNSEYQSEFVQGSGYEDSFDVVYDVDGKASSICWANGILLFTDGQKVNRISAGIVLPTASFKNTVDLIGYLPREGVVLVADQMRTLLGVHLPPNLLDFESAVAADEEADPELVDEDYRARTAKFLKQLGKNELALLVSNDTAMRFDLAIELGELETASQCASDQTMWRRLARAAIGKGEMKLAEKALFECGDLSTLLVLYKSQNRKSDIENLVTKAKEIGQLNVAFTAALAVGMFEECVDILIASEKYAQAAIFARTRCPKMMSKAVQEWKKHTPNERISGAIADPADFPSLFDEIEPEESVQA</sequence>
<evidence type="ECO:0000313" key="12">
    <source>
        <dbReference type="EMBL" id="EAY11699.1"/>
    </source>
</evidence>
<evidence type="ECO:0000259" key="10">
    <source>
        <dbReference type="Pfam" id="PF04053"/>
    </source>
</evidence>
<feature type="repeat" description="WD" evidence="9">
    <location>
        <begin position="168"/>
        <end position="210"/>
    </location>
</feature>
<dbReference type="SMART" id="SM00320">
    <property type="entry name" value="WD40"/>
    <property type="match status" value="6"/>
</dbReference>
<dbReference type="InterPro" id="IPR001680">
    <property type="entry name" value="WD40_rpt"/>
</dbReference>
<dbReference type="PIRSF" id="PIRSF005567">
    <property type="entry name" value="Coatomer_beta'_subunit"/>
    <property type="match status" value="1"/>
</dbReference>
<dbReference type="CDD" id="cd00200">
    <property type="entry name" value="WD40"/>
    <property type="match status" value="1"/>
</dbReference>
<evidence type="ECO:0000256" key="8">
    <source>
        <dbReference type="PIRNR" id="PIRNR005567"/>
    </source>
</evidence>
<keyword evidence="8" id="KW-0653">Protein transport</keyword>
<organism evidence="12 13">
    <name type="scientific">Trichomonas vaginalis (strain ATCC PRA-98 / G3)</name>
    <dbReference type="NCBI Taxonomy" id="412133"/>
    <lineage>
        <taxon>Eukaryota</taxon>
        <taxon>Metamonada</taxon>
        <taxon>Parabasalia</taxon>
        <taxon>Trichomonadida</taxon>
        <taxon>Trichomonadidae</taxon>
        <taxon>Trichomonas</taxon>
    </lineage>
</organism>
<dbReference type="OrthoDB" id="10261470at2759"/>
<keyword evidence="13" id="KW-1185">Reference proteome</keyword>
<evidence type="ECO:0000256" key="9">
    <source>
        <dbReference type="PROSITE-ProRule" id="PRU00221"/>
    </source>
</evidence>
<reference evidence="12" key="2">
    <citation type="journal article" date="2007" name="Science">
        <title>Draft genome sequence of the sexually transmitted pathogen Trichomonas vaginalis.</title>
        <authorList>
            <person name="Carlton J.M."/>
            <person name="Hirt R.P."/>
            <person name="Silva J.C."/>
            <person name="Delcher A.L."/>
            <person name="Schatz M."/>
            <person name="Zhao Q."/>
            <person name="Wortman J.R."/>
            <person name="Bidwell S.L."/>
            <person name="Alsmark U.C.M."/>
            <person name="Besteiro S."/>
            <person name="Sicheritz-Ponten T."/>
            <person name="Noel C.J."/>
            <person name="Dacks J.B."/>
            <person name="Foster P.G."/>
            <person name="Simillion C."/>
            <person name="Van de Peer Y."/>
            <person name="Miranda-Saavedra D."/>
            <person name="Barton G.J."/>
            <person name="Westrop G.D."/>
            <person name="Mueller S."/>
            <person name="Dessi D."/>
            <person name="Fiori P.L."/>
            <person name="Ren Q."/>
            <person name="Paulsen I."/>
            <person name="Zhang H."/>
            <person name="Bastida-Corcuera F.D."/>
            <person name="Simoes-Barbosa A."/>
            <person name="Brown M.T."/>
            <person name="Hayes R.D."/>
            <person name="Mukherjee M."/>
            <person name="Okumura C.Y."/>
            <person name="Schneider R."/>
            <person name="Smith A.J."/>
            <person name="Vanacova S."/>
            <person name="Villalvazo M."/>
            <person name="Haas B.J."/>
            <person name="Pertea M."/>
            <person name="Feldblyum T.V."/>
            <person name="Utterback T.R."/>
            <person name="Shu C.L."/>
            <person name="Osoegawa K."/>
            <person name="de Jong P.J."/>
            <person name="Hrdy I."/>
            <person name="Horvathova L."/>
            <person name="Zubacova Z."/>
            <person name="Dolezal P."/>
            <person name="Malik S.B."/>
            <person name="Logsdon J.M. Jr."/>
            <person name="Henze K."/>
            <person name="Gupta A."/>
            <person name="Wang C.C."/>
            <person name="Dunne R.L."/>
            <person name="Upcroft J.A."/>
            <person name="Upcroft P."/>
            <person name="White O."/>
            <person name="Salzberg S.L."/>
            <person name="Tang P."/>
            <person name="Chiu C.-H."/>
            <person name="Lee Y.-S."/>
            <person name="Embley T.M."/>
            <person name="Coombs G.H."/>
            <person name="Mottram J.C."/>
            <person name="Tachezy J."/>
            <person name="Fraser-Liggett C.M."/>
            <person name="Johnson P.J."/>
        </authorList>
    </citation>
    <scope>NUCLEOTIDE SEQUENCE [LARGE SCALE GENOMIC DNA]</scope>
    <source>
        <strain evidence="12">G3</strain>
    </source>
</reference>
<dbReference type="PROSITE" id="PS00678">
    <property type="entry name" value="WD_REPEATS_1"/>
    <property type="match status" value="1"/>
</dbReference>
<evidence type="ECO:0000313" key="13">
    <source>
        <dbReference type="Proteomes" id="UP000001542"/>
    </source>
</evidence>
<feature type="domain" description="COPA/B TPR" evidence="11">
    <location>
        <begin position="626"/>
        <end position="784"/>
    </location>
</feature>
<dbReference type="GO" id="GO:0005198">
    <property type="term" value="F:structural molecule activity"/>
    <property type="evidence" value="ECO:0007669"/>
    <property type="project" value="UniProtKB-UniRule"/>
</dbReference>
<evidence type="ECO:0000256" key="2">
    <source>
        <dbReference type="ARBA" id="ARBA00010844"/>
    </source>
</evidence>
<dbReference type="OMA" id="AGSDDMF"/>
<feature type="repeat" description="WD" evidence="9">
    <location>
        <begin position="125"/>
        <end position="166"/>
    </location>
</feature>
<dbReference type="VEuPathDB" id="TrichDB:TVAG_488010"/>
<evidence type="ECO:0000259" key="11">
    <source>
        <dbReference type="Pfam" id="PF23953"/>
    </source>
</evidence>
<dbReference type="InterPro" id="IPR006692">
    <property type="entry name" value="Beta-prop_COPA/B_2nd"/>
</dbReference>
<evidence type="ECO:0000256" key="4">
    <source>
        <dbReference type="ARBA" id="ARBA00022490"/>
    </source>
</evidence>
<protein>
    <recommendedName>
        <fullName evidence="8">Coatomer subunit beta'</fullName>
    </recommendedName>
</protein>
<dbReference type="eggNOG" id="KOG0276">
    <property type="taxonomic scope" value="Eukaryota"/>
</dbReference>
<dbReference type="SUPFAM" id="SSF50978">
    <property type="entry name" value="WD40 repeat-like"/>
    <property type="match status" value="2"/>
</dbReference>
<comment type="function">
    <text evidence="8">The coatomer is a cytosolic protein complex that binds to dilysine motifs and reversibly associates with Golgi non-clathrin-coated vesicles, which further mediate biosynthetic protein transport from the ER, via the Golgi up to the trans Golgi network. Coatomer complex is required for budding from Golgi membranes, and is essential for the retrograde Golgi-to-ER transport of dilysine-tagged proteins.</text>
</comment>
<dbReference type="Pfam" id="PF04053">
    <property type="entry name" value="B-prop_COPA_B_2nd"/>
    <property type="match status" value="1"/>
</dbReference>
<dbReference type="CDD" id="cd22947">
    <property type="entry name" value="Coatomer_WDAD_beta-like"/>
    <property type="match status" value="1"/>
</dbReference>
<keyword evidence="8" id="KW-0333">Golgi apparatus</keyword>
<comment type="similarity">
    <text evidence="2 8">Belongs to the WD repeat COPB2 family.</text>
</comment>
<dbReference type="PROSITE" id="PS50294">
    <property type="entry name" value="WD_REPEATS_REGION"/>
    <property type="match status" value="2"/>
</dbReference>
<name>A2E6J4_TRIV3</name>
<keyword evidence="7 8" id="KW-0968">Cytoplasmic vesicle</keyword>
<accession>A2E6J4</accession>
<dbReference type="InterPro" id="IPR015943">
    <property type="entry name" value="WD40/YVTN_repeat-like_dom_sf"/>
</dbReference>
<dbReference type="GO" id="GO:0000139">
    <property type="term" value="C:Golgi membrane"/>
    <property type="evidence" value="ECO:0007669"/>
    <property type="project" value="UniProtKB-SubCell"/>
</dbReference>
<keyword evidence="6" id="KW-0677">Repeat</keyword>
<keyword evidence="4 8" id="KW-0963">Cytoplasm</keyword>
<keyword evidence="8" id="KW-0931">ER-Golgi transport</keyword>
<keyword evidence="8" id="KW-0472">Membrane</keyword>
<keyword evidence="3 8" id="KW-0813">Transport</keyword>
<dbReference type="SMR" id="A2E6J4"/>
<dbReference type="GO" id="GO:0006886">
    <property type="term" value="P:intracellular protein transport"/>
    <property type="evidence" value="ECO:0000318"/>
    <property type="project" value="GO_Central"/>
</dbReference>
<dbReference type="GO" id="GO:0030126">
    <property type="term" value="C:COPI vesicle coat"/>
    <property type="evidence" value="ECO:0000318"/>
    <property type="project" value="GO_Central"/>
</dbReference>
<evidence type="ECO:0000256" key="5">
    <source>
        <dbReference type="ARBA" id="ARBA00022574"/>
    </source>
</evidence>
<dbReference type="Gene3D" id="1.25.40.470">
    <property type="match status" value="1"/>
</dbReference>
<dbReference type="PROSITE" id="PS50082">
    <property type="entry name" value="WD_REPEATS_2"/>
    <property type="match status" value="3"/>
</dbReference>
<dbReference type="Proteomes" id="UP000001542">
    <property type="component" value="Unassembled WGS sequence"/>
</dbReference>
<evidence type="ECO:0000256" key="6">
    <source>
        <dbReference type="ARBA" id="ARBA00022737"/>
    </source>
</evidence>
<feature type="repeat" description="WD" evidence="9">
    <location>
        <begin position="255"/>
        <end position="287"/>
    </location>
</feature>
<dbReference type="PANTHER" id="PTHR19876:SF2">
    <property type="entry name" value="COATOMER SUBUNIT BETA"/>
    <property type="match status" value="1"/>
</dbReference>
<dbReference type="InterPro" id="IPR050844">
    <property type="entry name" value="Coatomer_complex_subunit"/>
</dbReference>
<reference evidence="12" key="1">
    <citation type="submission" date="2006-10" db="EMBL/GenBank/DDBJ databases">
        <authorList>
            <person name="Amadeo P."/>
            <person name="Zhao Q."/>
            <person name="Wortman J."/>
            <person name="Fraser-Liggett C."/>
            <person name="Carlton J."/>
        </authorList>
    </citation>
    <scope>NUCLEOTIDE SEQUENCE</scope>
    <source>
        <strain evidence="12">G3</strain>
    </source>
</reference>
<proteinExistence type="inferred from homology"/>
<dbReference type="InterPro" id="IPR056176">
    <property type="entry name" value="TPR_COPA_B"/>
</dbReference>
<dbReference type="STRING" id="5722.A2E6J4"/>
<dbReference type="AlphaFoldDB" id="A2E6J4"/>
<evidence type="ECO:0000256" key="3">
    <source>
        <dbReference type="ARBA" id="ARBA00022448"/>
    </source>
</evidence>
<dbReference type="GO" id="GO:0006891">
    <property type="term" value="P:intra-Golgi vesicle-mediated transport"/>
    <property type="evidence" value="ECO:0000318"/>
    <property type="project" value="GO_Central"/>
</dbReference>
<dbReference type="PANTHER" id="PTHR19876">
    <property type="entry name" value="COATOMER"/>
    <property type="match status" value="1"/>
</dbReference>
<keyword evidence="5 9" id="KW-0853">WD repeat</keyword>
<dbReference type="GO" id="GO:0006890">
    <property type="term" value="P:retrograde vesicle-mediated transport, Golgi to endoplasmic reticulum"/>
    <property type="evidence" value="ECO:0000318"/>
    <property type="project" value="GO_Central"/>
</dbReference>
<evidence type="ECO:0000256" key="1">
    <source>
        <dbReference type="ARBA" id="ARBA00004347"/>
    </source>
</evidence>
<comment type="subunit">
    <text evidence="8">Oligomeric complex that consists of at least the alpha, beta, beta', gamma, delta, epsilon and zeta subunits.</text>
</comment>
<dbReference type="InterPro" id="IPR019775">
    <property type="entry name" value="WD40_repeat_CS"/>
</dbReference>
<dbReference type="EMBL" id="DS113314">
    <property type="protein sequence ID" value="EAY11699.1"/>
    <property type="molecule type" value="Genomic_DNA"/>
</dbReference>
<dbReference type="Gene3D" id="2.130.10.10">
    <property type="entry name" value="YVTN repeat-like/Quinoprotein amine dehydrogenase"/>
    <property type="match status" value="1"/>
</dbReference>
<dbReference type="Pfam" id="PF00400">
    <property type="entry name" value="WD40"/>
    <property type="match status" value="4"/>
</dbReference>
<dbReference type="InterPro" id="IPR016453">
    <property type="entry name" value="COPB2"/>
</dbReference>
<dbReference type="InParanoid" id="A2E6J4"/>
<gene>
    <name evidence="12" type="ORF">TVAG_488010</name>
</gene>
<dbReference type="FunCoup" id="A2E6J4">
    <property type="interactions" value="835"/>
</dbReference>